<evidence type="ECO:0000313" key="1">
    <source>
        <dbReference type="Proteomes" id="UP000887576"/>
    </source>
</evidence>
<protein>
    <submittedName>
        <fullName evidence="2">Uncharacterized protein</fullName>
    </submittedName>
</protein>
<name>A0AC34RFK1_9BILA</name>
<dbReference type="Proteomes" id="UP000887576">
    <property type="component" value="Unplaced"/>
</dbReference>
<dbReference type="WBParaSite" id="JU765_v2.g637.t1">
    <property type="protein sequence ID" value="JU765_v2.g637.t1"/>
    <property type="gene ID" value="JU765_v2.g637"/>
</dbReference>
<reference evidence="2" key="1">
    <citation type="submission" date="2022-11" db="UniProtKB">
        <authorList>
            <consortium name="WormBaseParasite"/>
        </authorList>
    </citation>
    <scope>IDENTIFICATION</scope>
</reference>
<accession>A0AC34RFK1</accession>
<proteinExistence type="predicted"/>
<evidence type="ECO:0000313" key="2">
    <source>
        <dbReference type="WBParaSite" id="JU765_v2.g637.t1"/>
    </source>
</evidence>
<organism evidence="1 2">
    <name type="scientific">Panagrolaimus sp. JU765</name>
    <dbReference type="NCBI Taxonomy" id="591449"/>
    <lineage>
        <taxon>Eukaryota</taxon>
        <taxon>Metazoa</taxon>
        <taxon>Ecdysozoa</taxon>
        <taxon>Nematoda</taxon>
        <taxon>Chromadorea</taxon>
        <taxon>Rhabditida</taxon>
        <taxon>Tylenchina</taxon>
        <taxon>Panagrolaimomorpha</taxon>
        <taxon>Panagrolaimoidea</taxon>
        <taxon>Panagrolaimidae</taxon>
        <taxon>Panagrolaimus</taxon>
    </lineage>
</organism>
<sequence length="88" mass="9828">MIRYVIAVPNVLIGIALFFSIKTKLLVKDWKKRNNRLVLISITLTLSLDFIPQLLGAIVNTLLKVHVVPHCIGTLSKNNIQSPKHVAC</sequence>